<dbReference type="EMBL" id="CM004398">
    <property type="protein sequence ID" value="OAY34586.1"/>
    <property type="molecule type" value="Genomic_DNA"/>
</dbReference>
<feature type="transmembrane region" description="Helical" evidence="1">
    <location>
        <begin position="61"/>
        <end position="83"/>
    </location>
</feature>
<keyword evidence="3" id="KW-1185">Reference proteome</keyword>
<evidence type="ECO:0000313" key="3">
    <source>
        <dbReference type="Proteomes" id="UP000091857"/>
    </source>
</evidence>
<evidence type="ECO:0000256" key="1">
    <source>
        <dbReference type="SAM" id="Phobius"/>
    </source>
</evidence>
<sequence>MDEKIDKQGWKHQIACRTRFKDLYKAIDLPRMILQIVAATDGDAIIVSVRHPRATIGRFSFGMNIHLLVGFFFFASEIFYILILNEHLDPENRTLLILFLISGYMMYFLMLELSLRIPRRLPQHERRRAHLIGWLQEGLMILVLVPIVCWMLQEPVVTLMPTPT</sequence>
<keyword evidence="1" id="KW-0812">Transmembrane</keyword>
<gene>
    <name evidence="2" type="ORF">MANES_12G031800v8</name>
</gene>
<dbReference type="Proteomes" id="UP000091857">
    <property type="component" value="Chromosome 12"/>
</dbReference>
<name>A0A2C9UTB3_MANES</name>
<reference evidence="3" key="1">
    <citation type="journal article" date="2016" name="Nat. Biotechnol.">
        <title>Sequencing wild and cultivated cassava and related species reveals extensive interspecific hybridization and genetic diversity.</title>
        <authorList>
            <person name="Bredeson J.V."/>
            <person name="Lyons J.B."/>
            <person name="Prochnik S.E."/>
            <person name="Wu G.A."/>
            <person name="Ha C.M."/>
            <person name="Edsinger-Gonzales E."/>
            <person name="Grimwood J."/>
            <person name="Schmutz J."/>
            <person name="Rabbi I.Y."/>
            <person name="Egesi C."/>
            <person name="Nauluvula P."/>
            <person name="Lebot V."/>
            <person name="Ndunguru J."/>
            <person name="Mkamilo G."/>
            <person name="Bart R.S."/>
            <person name="Setter T.L."/>
            <person name="Gleadow R.M."/>
            <person name="Kulakow P."/>
            <person name="Ferguson M.E."/>
            <person name="Rounsley S."/>
            <person name="Rokhsar D.S."/>
        </authorList>
    </citation>
    <scope>NUCLEOTIDE SEQUENCE [LARGE SCALE GENOMIC DNA]</scope>
    <source>
        <strain evidence="3">cv. AM560-2</strain>
    </source>
</reference>
<evidence type="ECO:0000313" key="2">
    <source>
        <dbReference type="EMBL" id="OAY34586.1"/>
    </source>
</evidence>
<accession>A0A2C9UTB3</accession>
<proteinExistence type="predicted"/>
<comment type="caution">
    <text evidence="2">The sequence shown here is derived from an EMBL/GenBank/DDBJ whole genome shotgun (WGS) entry which is preliminary data.</text>
</comment>
<keyword evidence="1" id="KW-0472">Membrane</keyword>
<dbReference type="Gramene" id="Manes.12G031800.7.v8.1">
    <property type="protein sequence ID" value="Manes.12G031800.7.v8.1.CDS"/>
    <property type="gene ID" value="Manes.12G031800.v8.1"/>
</dbReference>
<feature type="transmembrane region" description="Helical" evidence="1">
    <location>
        <begin position="134"/>
        <end position="153"/>
    </location>
</feature>
<dbReference type="Gramene" id="Manes.12G031800.11.v8.1">
    <property type="protein sequence ID" value="Manes.12G031800.11.v8.1.CDS"/>
    <property type="gene ID" value="Manes.12G031800.v8.1"/>
</dbReference>
<dbReference type="OrthoDB" id="10533887at2759"/>
<organism evidence="2 3">
    <name type="scientific">Manihot esculenta</name>
    <name type="common">Cassava</name>
    <name type="synonym">Jatropha manihot</name>
    <dbReference type="NCBI Taxonomy" id="3983"/>
    <lineage>
        <taxon>Eukaryota</taxon>
        <taxon>Viridiplantae</taxon>
        <taxon>Streptophyta</taxon>
        <taxon>Embryophyta</taxon>
        <taxon>Tracheophyta</taxon>
        <taxon>Spermatophyta</taxon>
        <taxon>Magnoliopsida</taxon>
        <taxon>eudicotyledons</taxon>
        <taxon>Gunneridae</taxon>
        <taxon>Pentapetalae</taxon>
        <taxon>rosids</taxon>
        <taxon>fabids</taxon>
        <taxon>Malpighiales</taxon>
        <taxon>Euphorbiaceae</taxon>
        <taxon>Crotonoideae</taxon>
        <taxon>Manihoteae</taxon>
        <taxon>Manihot</taxon>
    </lineage>
</organism>
<dbReference type="AlphaFoldDB" id="A0A2C9UTB3"/>
<keyword evidence="1" id="KW-1133">Transmembrane helix</keyword>
<feature type="transmembrane region" description="Helical" evidence="1">
    <location>
        <begin position="95"/>
        <end position="113"/>
    </location>
</feature>
<protein>
    <submittedName>
        <fullName evidence="2">Uncharacterized protein</fullName>
    </submittedName>
</protein>